<evidence type="ECO:0000313" key="4">
    <source>
        <dbReference type="Proteomes" id="UP000296079"/>
    </source>
</evidence>
<keyword evidence="3" id="KW-1185">Reference proteome</keyword>
<evidence type="ECO:0000313" key="2">
    <source>
        <dbReference type="EMBL" id="QCC03969.1"/>
    </source>
</evidence>
<dbReference type="KEGG" id="reh:H16_B1311"/>
<gene>
    <name evidence="1" type="ordered locus">H16_B1311</name>
    <name evidence="2" type="ORF">E6A55_25825</name>
</gene>
<organism evidence="1 3">
    <name type="scientific">Cupriavidus necator (strain ATCC 17699 / DSM 428 / KCTC 22496 / NCIMB 10442 / H16 / Stanier 337)</name>
    <name type="common">Ralstonia eutropha</name>
    <dbReference type="NCBI Taxonomy" id="381666"/>
    <lineage>
        <taxon>Bacteria</taxon>
        <taxon>Pseudomonadati</taxon>
        <taxon>Pseudomonadota</taxon>
        <taxon>Betaproteobacteria</taxon>
        <taxon>Burkholderiales</taxon>
        <taxon>Burkholderiaceae</taxon>
        <taxon>Cupriavidus</taxon>
    </lineage>
</organism>
<evidence type="ECO:0000313" key="1">
    <source>
        <dbReference type="EMBL" id="CAJ96101.1"/>
    </source>
</evidence>
<dbReference type="STRING" id="381666.H16_B1311"/>
<dbReference type="OrthoDB" id="8763161at2"/>
<proteinExistence type="predicted"/>
<dbReference type="RefSeq" id="WP_011617141.1">
    <property type="nucleotide sequence ID" value="NC_008314.1"/>
</dbReference>
<reference evidence="1 3" key="1">
    <citation type="journal article" date="2006" name="Nat. Biotechnol.">
        <title>Genome sequence of the bioplastic-producing 'Knallgas' bacterium Ralstonia eutropha H16.</title>
        <authorList>
            <person name="Pohlmann A."/>
            <person name="Fricke W.F."/>
            <person name="Reinecke F."/>
            <person name="Kusian B."/>
            <person name="Liesegang H."/>
            <person name="Cramm R."/>
            <person name="Eitinger T."/>
            <person name="Ewering C."/>
            <person name="Potter M."/>
            <person name="Schwartz E."/>
            <person name="Strittmatter A."/>
            <person name="Voss I."/>
            <person name="Gottschalk G."/>
            <person name="Steinbuechel A."/>
            <person name="Friedrich B."/>
            <person name="Bowien B."/>
        </authorList>
    </citation>
    <scope>NUCLEOTIDE SEQUENCE [LARGE SCALE GENOMIC DNA]</scope>
    <source>
        <strain evidence="3">ATCC 17699 / DSM 428 / KCTC 22496 / NCIMB 10442 / H16 / Stanier 337</strain>
        <strain evidence="1">H16</strain>
    </source>
</reference>
<dbReference type="eggNOG" id="ENOG5033HCQ">
    <property type="taxonomic scope" value="Bacteria"/>
</dbReference>
<dbReference type="Proteomes" id="UP000296079">
    <property type="component" value="Chromosome 2"/>
</dbReference>
<name>Q0K1M3_CUPNH</name>
<dbReference type="EMBL" id="AM260480">
    <property type="protein sequence ID" value="CAJ96101.1"/>
    <property type="molecule type" value="Genomic_DNA"/>
</dbReference>
<sequence length="139" mass="13928">MKDTTAKLLLAGAAIAAIAYVVKKNGGIQGVAAGAASALVGAVGDAASGAVLGIGDVLGVPRTDMTECERALAEGRTWDASFACPAGTFISSLVGSDRTPDYSMDGYAGTFAARPANAWTVTENAGGAAFVYPRVRKAQ</sequence>
<protein>
    <submittedName>
        <fullName evidence="1">Uncharacterized protein</fullName>
    </submittedName>
</protein>
<reference evidence="2 4" key="2">
    <citation type="submission" date="2019-04" db="EMBL/GenBank/DDBJ databases">
        <title>Long-read de novo sequencing of Cupriavidus necator H16.</title>
        <authorList>
            <person name="Little G.T."/>
            <person name="Ehsaan M."/>
            <person name="Arenas-Lopez C."/>
            <person name="Jawed K."/>
            <person name="Winzer K."/>
            <person name="Kovacs K."/>
            <person name="Malys N."/>
            <person name="Minton N.P."/>
        </authorList>
    </citation>
    <scope>NUCLEOTIDE SEQUENCE [LARGE SCALE GENOMIC DNA]</scope>
    <source>
        <strain evidence="2 4">H16</strain>
    </source>
</reference>
<dbReference type="HOGENOM" id="CLU_1841795_0_0_4"/>
<evidence type="ECO:0000313" key="3">
    <source>
        <dbReference type="Proteomes" id="UP000008210"/>
    </source>
</evidence>
<accession>Q0K1M3</accession>
<dbReference type="Proteomes" id="UP000008210">
    <property type="component" value="Chromosome 2"/>
</dbReference>
<dbReference type="AlphaFoldDB" id="Q0K1M3"/>
<dbReference type="EMBL" id="CP039288">
    <property type="protein sequence ID" value="QCC03969.1"/>
    <property type="molecule type" value="Genomic_DNA"/>
</dbReference>